<dbReference type="EMBL" id="CP000251">
    <property type="protein sequence ID" value="ABC80418.1"/>
    <property type="molecule type" value="Genomic_DNA"/>
</dbReference>
<name>Q2INN3_ANADE</name>
<dbReference type="OrthoDB" id="5296173at2"/>
<feature type="coiled-coil region" evidence="1">
    <location>
        <begin position="64"/>
        <end position="94"/>
    </location>
</feature>
<dbReference type="eggNOG" id="COG3166">
    <property type="taxonomic scope" value="Bacteria"/>
</dbReference>
<dbReference type="PANTHER" id="PTHR40278:SF2">
    <property type="entry name" value="TYPE IV PILUS INNER MEMBRANE COMPONENT PILN"/>
    <property type="match status" value="1"/>
</dbReference>
<evidence type="ECO:0000256" key="2">
    <source>
        <dbReference type="SAM" id="Phobius"/>
    </source>
</evidence>
<gene>
    <name evidence="3" type="ordered locus">Adeh_0642</name>
</gene>
<dbReference type="InterPro" id="IPR007813">
    <property type="entry name" value="PilN"/>
</dbReference>
<dbReference type="AlphaFoldDB" id="Q2INN3"/>
<keyword evidence="2" id="KW-1133">Transmembrane helix</keyword>
<dbReference type="InterPro" id="IPR052534">
    <property type="entry name" value="Extracell_DNA_Util/SecSys_Comp"/>
</dbReference>
<keyword evidence="1" id="KW-0175">Coiled coil</keyword>
<keyword evidence="2" id="KW-0812">Transmembrane</keyword>
<sequence length="193" mass="21126">MIRINLLPVRVSKKKEAGKQQLALLAVVVIGGLVGNYLWAASRSSDLAAREAQLKRTKADIAQLDRIIGEVKDIKEQQAQLREKLEVLDRLKAGRIGPVKMLDQLAQLTPKRLWLSKLEQKGDALTFTGTAASIDEVSELMTALKGSTYFKDVELKKTSAKTDKSFRLVEFSLSANVVYPGAPVIAAPSPGKK</sequence>
<dbReference type="GO" id="GO:0043107">
    <property type="term" value="P:type IV pilus-dependent motility"/>
    <property type="evidence" value="ECO:0007669"/>
    <property type="project" value="TreeGrafter"/>
</dbReference>
<dbReference type="Proteomes" id="UP000001935">
    <property type="component" value="Chromosome"/>
</dbReference>
<dbReference type="Pfam" id="PF05137">
    <property type="entry name" value="PilN"/>
    <property type="match status" value="1"/>
</dbReference>
<keyword evidence="2" id="KW-0472">Membrane</keyword>
<protein>
    <submittedName>
        <fullName evidence="3">Fimbrial assembly</fullName>
    </submittedName>
</protein>
<dbReference type="PANTHER" id="PTHR40278">
    <property type="entry name" value="DNA UTILIZATION PROTEIN HOFN"/>
    <property type="match status" value="1"/>
</dbReference>
<evidence type="ECO:0000256" key="1">
    <source>
        <dbReference type="SAM" id="Coils"/>
    </source>
</evidence>
<reference evidence="3" key="1">
    <citation type="submission" date="2006-01" db="EMBL/GenBank/DDBJ databases">
        <title>Complete sequence of Anaeromyxobacter dehalogenans 2CP-C.</title>
        <authorList>
            <consortium name="US DOE Joint Genome Institute"/>
            <person name="Copeland A."/>
            <person name="Lucas S."/>
            <person name="Lapidus A."/>
            <person name="Barry K."/>
            <person name="Detter J.C."/>
            <person name="Glavina T."/>
            <person name="Hammon N."/>
            <person name="Israni S."/>
            <person name="Pitluck S."/>
            <person name="Brettin T."/>
            <person name="Bruce D."/>
            <person name="Han C."/>
            <person name="Tapia R."/>
            <person name="Gilna P."/>
            <person name="Kiss H."/>
            <person name="Schmutz J."/>
            <person name="Larimer F."/>
            <person name="Land M."/>
            <person name="Kyrpides N."/>
            <person name="Anderson I."/>
            <person name="Sanford R.A."/>
            <person name="Ritalahti K.M."/>
            <person name="Thomas H.S."/>
            <person name="Kirby J.R."/>
            <person name="Zhulin I.B."/>
            <person name="Loeffler F.E."/>
            <person name="Richardson P."/>
        </authorList>
    </citation>
    <scope>NUCLEOTIDE SEQUENCE</scope>
    <source>
        <strain evidence="3">2CP-C</strain>
    </source>
</reference>
<accession>Q2INN3</accession>
<dbReference type="STRING" id="290397.Adeh_0642"/>
<evidence type="ECO:0000313" key="4">
    <source>
        <dbReference type="Proteomes" id="UP000001935"/>
    </source>
</evidence>
<proteinExistence type="predicted"/>
<organism evidence="3 4">
    <name type="scientific">Anaeromyxobacter dehalogenans (strain 2CP-C)</name>
    <dbReference type="NCBI Taxonomy" id="290397"/>
    <lineage>
        <taxon>Bacteria</taxon>
        <taxon>Pseudomonadati</taxon>
        <taxon>Myxococcota</taxon>
        <taxon>Myxococcia</taxon>
        <taxon>Myxococcales</taxon>
        <taxon>Cystobacterineae</taxon>
        <taxon>Anaeromyxobacteraceae</taxon>
        <taxon>Anaeromyxobacter</taxon>
    </lineage>
</organism>
<dbReference type="HOGENOM" id="CLU_081304_0_0_7"/>
<dbReference type="KEGG" id="ade:Adeh_0642"/>
<dbReference type="RefSeq" id="WP_011419701.1">
    <property type="nucleotide sequence ID" value="NC_007760.1"/>
</dbReference>
<dbReference type="GO" id="GO:0043683">
    <property type="term" value="P:type IV pilus assembly"/>
    <property type="evidence" value="ECO:0007669"/>
    <property type="project" value="TreeGrafter"/>
</dbReference>
<evidence type="ECO:0000313" key="3">
    <source>
        <dbReference type="EMBL" id="ABC80418.1"/>
    </source>
</evidence>
<feature type="transmembrane region" description="Helical" evidence="2">
    <location>
        <begin position="21"/>
        <end position="40"/>
    </location>
</feature>